<reference evidence="4" key="1">
    <citation type="journal article" date="2023" name="Front. Mar. Sci.">
        <title>A new Merluccius polli reference genome to investigate the effects of global change in West African waters.</title>
        <authorList>
            <person name="Mateo J.L."/>
            <person name="Blanco-Fernandez C."/>
            <person name="Garcia-Vazquez E."/>
            <person name="Machado-Schiaffino G."/>
        </authorList>
    </citation>
    <scope>NUCLEOTIDE SEQUENCE</scope>
    <source>
        <strain evidence="4">C29</strain>
        <tissue evidence="4">Fin</tissue>
    </source>
</reference>
<organism evidence="4 5">
    <name type="scientific">Merluccius polli</name>
    <name type="common">Benguela hake</name>
    <name type="synonym">Merluccius cadenati</name>
    <dbReference type="NCBI Taxonomy" id="89951"/>
    <lineage>
        <taxon>Eukaryota</taxon>
        <taxon>Metazoa</taxon>
        <taxon>Chordata</taxon>
        <taxon>Craniata</taxon>
        <taxon>Vertebrata</taxon>
        <taxon>Euteleostomi</taxon>
        <taxon>Actinopterygii</taxon>
        <taxon>Neopterygii</taxon>
        <taxon>Teleostei</taxon>
        <taxon>Neoteleostei</taxon>
        <taxon>Acanthomorphata</taxon>
        <taxon>Zeiogadaria</taxon>
        <taxon>Gadariae</taxon>
        <taxon>Gadiformes</taxon>
        <taxon>Gadoidei</taxon>
        <taxon>Merlucciidae</taxon>
        <taxon>Merluccius</taxon>
    </lineage>
</organism>
<sequence length="261" mass="29615">MTKVSPRRLAGVWPWWLLMAALQVVLGHAGLELAAAVETERATPRAVIKVTLMKHEPPGKPITLEGVFVGGSAGQAEGKLMQYSELSQVPQRRPGCPKPPVQFHRGREERTPRWPPVSAARAVYLGGGPALLHILWPIIKEDLLYKRWSPSKHTIATQFGLRALDQQSDTFSYGILVLSTFLLHSFIPFSRSPFQHRQRQRYQPVLMKEMGDGEWRRRPTFCSRCRCMKAEEPLMAAGRLYSKRKYAWEECPAWPGAPDHI</sequence>
<dbReference type="Proteomes" id="UP001174136">
    <property type="component" value="Unassembled WGS sequence"/>
</dbReference>
<evidence type="ECO:0000313" key="5">
    <source>
        <dbReference type="Proteomes" id="UP001174136"/>
    </source>
</evidence>
<evidence type="ECO:0000256" key="1">
    <source>
        <dbReference type="SAM" id="MobiDB-lite"/>
    </source>
</evidence>
<dbReference type="AlphaFoldDB" id="A0AA47P076"/>
<keyword evidence="2" id="KW-0472">Membrane</keyword>
<dbReference type="Gene3D" id="3.50.30.30">
    <property type="match status" value="1"/>
</dbReference>
<dbReference type="EMBL" id="JAOPHQ010003427">
    <property type="protein sequence ID" value="KAK0143208.1"/>
    <property type="molecule type" value="Genomic_DNA"/>
</dbReference>
<gene>
    <name evidence="4" type="primary">RNF43_1</name>
    <name evidence="4" type="ORF">N1851_018662</name>
</gene>
<evidence type="ECO:0000313" key="4">
    <source>
        <dbReference type="EMBL" id="KAK0143208.1"/>
    </source>
</evidence>
<keyword evidence="5" id="KW-1185">Reference proteome</keyword>
<name>A0AA47P076_MERPO</name>
<protein>
    <submittedName>
        <fullName evidence="4">E3 ubiquitin-protein ligase RNF43</fullName>
    </submittedName>
</protein>
<evidence type="ECO:0000256" key="3">
    <source>
        <dbReference type="SAM" id="SignalP"/>
    </source>
</evidence>
<keyword evidence="2" id="KW-1133">Transmembrane helix</keyword>
<feature type="chain" id="PRO_5041324887" evidence="3">
    <location>
        <begin position="28"/>
        <end position="261"/>
    </location>
</feature>
<feature type="transmembrane region" description="Helical" evidence="2">
    <location>
        <begin position="171"/>
        <end position="189"/>
    </location>
</feature>
<accession>A0AA47P076</accession>
<proteinExistence type="predicted"/>
<comment type="caution">
    <text evidence="4">The sequence shown here is derived from an EMBL/GenBank/DDBJ whole genome shotgun (WGS) entry which is preliminary data.</text>
</comment>
<feature type="region of interest" description="Disordered" evidence="1">
    <location>
        <begin position="91"/>
        <end position="112"/>
    </location>
</feature>
<keyword evidence="3" id="KW-0732">Signal</keyword>
<keyword evidence="2" id="KW-0812">Transmembrane</keyword>
<evidence type="ECO:0000256" key="2">
    <source>
        <dbReference type="SAM" id="Phobius"/>
    </source>
</evidence>
<feature type="signal peptide" evidence="3">
    <location>
        <begin position="1"/>
        <end position="27"/>
    </location>
</feature>